<dbReference type="InterPro" id="IPR007844">
    <property type="entry name" value="AsmA"/>
</dbReference>
<evidence type="ECO:0000259" key="2">
    <source>
        <dbReference type="Pfam" id="PF05170"/>
    </source>
</evidence>
<dbReference type="RefSeq" id="WP_045368706.1">
    <property type="nucleotide sequence ID" value="NZ_AP014648.1"/>
</dbReference>
<dbReference type="PANTHER" id="PTHR30441:SF4">
    <property type="entry name" value="PROTEIN ASMA"/>
    <property type="match status" value="1"/>
</dbReference>
<dbReference type="InterPro" id="IPR052894">
    <property type="entry name" value="AsmA-related"/>
</dbReference>
<dbReference type="GO" id="GO:0090313">
    <property type="term" value="P:regulation of protein targeting to membrane"/>
    <property type="evidence" value="ECO:0007669"/>
    <property type="project" value="TreeGrafter"/>
</dbReference>
<protein>
    <recommendedName>
        <fullName evidence="2">AsmA domain-containing protein</fullName>
    </recommendedName>
</protein>
<dbReference type="STRING" id="1384459.GL4_3097"/>
<dbReference type="EMBL" id="AP014648">
    <property type="protein sequence ID" value="BAQ18529.1"/>
    <property type="molecule type" value="Genomic_DNA"/>
</dbReference>
<dbReference type="OrthoDB" id="8429176at2"/>
<reference evidence="3 4" key="1">
    <citation type="submission" date="2014-09" db="EMBL/GenBank/DDBJ databases">
        <title>Genome sequencing of Methyloceanibacter caenitepidi Gela4.</title>
        <authorList>
            <person name="Takeuchi M."/>
            <person name="Susumu S."/>
            <person name="Kamagata Y."/>
            <person name="Oshima K."/>
            <person name="Hattori M."/>
            <person name="Iwasaki W."/>
        </authorList>
    </citation>
    <scope>NUCLEOTIDE SEQUENCE [LARGE SCALE GENOMIC DNA]</scope>
    <source>
        <strain evidence="3 4">Gela4</strain>
    </source>
</reference>
<dbReference type="Pfam" id="PF05170">
    <property type="entry name" value="AsmA"/>
    <property type="match status" value="1"/>
</dbReference>
<name>A0A0A8K927_9HYPH</name>
<dbReference type="Proteomes" id="UP000031643">
    <property type="component" value="Chromosome"/>
</dbReference>
<keyword evidence="4" id="KW-1185">Reference proteome</keyword>
<gene>
    <name evidence="3" type="ORF">GL4_3097</name>
</gene>
<dbReference type="GO" id="GO:0005886">
    <property type="term" value="C:plasma membrane"/>
    <property type="evidence" value="ECO:0007669"/>
    <property type="project" value="TreeGrafter"/>
</dbReference>
<feature type="domain" description="AsmA" evidence="2">
    <location>
        <begin position="449"/>
        <end position="779"/>
    </location>
</feature>
<evidence type="ECO:0000313" key="3">
    <source>
        <dbReference type="EMBL" id="BAQ18529.1"/>
    </source>
</evidence>
<feature type="compositionally biased region" description="Basic and acidic residues" evidence="1">
    <location>
        <begin position="909"/>
        <end position="930"/>
    </location>
</feature>
<organism evidence="3 4">
    <name type="scientific">Methyloceanibacter caenitepidi</name>
    <dbReference type="NCBI Taxonomy" id="1384459"/>
    <lineage>
        <taxon>Bacteria</taxon>
        <taxon>Pseudomonadati</taxon>
        <taxon>Pseudomonadota</taxon>
        <taxon>Alphaproteobacteria</taxon>
        <taxon>Hyphomicrobiales</taxon>
        <taxon>Hyphomicrobiaceae</taxon>
        <taxon>Methyloceanibacter</taxon>
    </lineage>
</organism>
<feature type="region of interest" description="Disordered" evidence="1">
    <location>
        <begin position="880"/>
        <end position="930"/>
    </location>
</feature>
<dbReference type="KEGG" id="mcg:GL4_3097"/>
<sequence>MSLSSFLRTILQVGFVLLLILAIPVAGLMLISAGPFEEVRRKAAQHFISEAIDVPVEVKGPVEIGISLEPKVSLRDIVAVENRLPADMKDLSVKAVVVEIPLLPLLTGHLDLSGLTVDGLKVAIDIPQGRGTGVQGIQAIAGFVGNVVHSGSSSDFEMRDTLIDITDQETGFKITYAFDAVVSKARDDGSIVVDAKGRMNGEPWKFSGDVKPRMDGQKRTFDFSVDHPGLVGALSGDYVFGSAGDVVDVKVTAEVPSLQQSLELYGIKGELDGSSDFSGRISGPLEALKLSDVEFTTSFESGDAYTLSGGIDDLTAMSGLDLTLDGKIKKHDPPDSQVWPFLKVGISGFSGKLKGSLDGVMVRDLTIDTTAIDTTLSTLGPITAERLYKDKDGRLGIYDVVILAGDTEHPGLRITGDVKDIIDFKGVDLKGVFDIPTTEFLDLAVNKDVAGLGHFSGDFEVSDADGSLGLEALSARVTDSKLLSLSLDLSYDDVKAGDDFDLATQLDIPSFEALAAALGSDAADVGQVKFDGTVSGGKNRLNLAGTALAGETTIKGVLSGVVKDGKPSLSGSLSSPLLHLSDVKRLHAVGTTYLQNVDDKDLDVVDYSDMWNDLPVDLEIDVAEIAGGGTDASNIKGQVTYLSGIVGLDPLALTYLGGRATTSGKIDTVKKPTSFALKGNVDSLAIGTILKEMKVNFPVRGTLFVDYDLTGAGNTIAEIPGSLGGSARSSLRDGWMGSDLINLTGMSLPAWLLSRERGGGTELVCVVAPFAFNEGRGTTRGLVLETREVQIAGVGYVNLRRETIDLRFKPQPLRRELIQVTQPFAIQGNLYHPTVHLKGVPVLNALAGSIAFPFNALDHIIQPRLGEVRHKPCQVIHTAMPEEGGRERRQGGRGPLGLGILGGEGPASRAREQGRGREAPREGLFGRERR</sequence>
<evidence type="ECO:0000313" key="4">
    <source>
        <dbReference type="Proteomes" id="UP000031643"/>
    </source>
</evidence>
<proteinExistence type="predicted"/>
<dbReference type="PANTHER" id="PTHR30441">
    <property type="entry name" value="DUF748 DOMAIN-CONTAINING PROTEIN"/>
    <property type="match status" value="1"/>
</dbReference>
<evidence type="ECO:0000256" key="1">
    <source>
        <dbReference type="SAM" id="MobiDB-lite"/>
    </source>
</evidence>
<feature type="compositionally biased region" description="Gly residues" evidence="1">
    <location>
        <begin position="892"/>
        <end position="905"/>
    </location>
</feature>
<accession>A0A0A8K927</accession>
<dbReference type="HOGENOM" id="CLU_326735_0_0_5"/>
<dbReference type="AlphaFoldDB" id="A0A0A8K927"/>